<name>A0AAV6USA5_9ARAC</name>
<comment type="caution">
    <text evidence="8">The sequence shown here is derived from an EMBL/GenBank/DDBJ whole genome shotgun (WGS) entry which is preliminary data.</text>
</comment>
<proteinExistence type="predicted"/>
<feature type="compositionally biased region" description="Polar residues" evidence="6">
    <location>
        <begin position="136"/>
        <end position="145"/>
    </location>
</feature>
<keyword evidence="1" id="KW-0479">Metal-binding</keyword>
<keyword evidence="4" id="KW-0175">Coiled coil</keyword>
<keyword evidence="3" id="KW-0862">Zinc</keyword>
<dbReference type="AlphaFoldDB" id="A0AAV6USA5"/>
<feature type="region of interest" description="Disordered" evidence="6">
    <location>
        <begin position="252"/>
        <end position="289"/>
    </location>
</feature>
<evidence type="ECO:0000256" key="5">
    <source>
        <dbReference type="PROSITE-ProRule" id="PRU01253"/>
    </source>
</evidence>
<evidence type="ECO:0000256" key="4">
    <source>
        <dbReference type="ARBA" id="ARBA00023054"/>
    </source>
</evidence>
<feature type="region of interest" description="Disordered" evidence="6">
    <location>
        <begin position="304"/>
        <end position="342"/>
    </location>
</feature>
<evidence type="ECO:0000256" key="6">
    <source>
        <dbReference type="SAM" id="MobiDB-lite"/>
    </source>
</evidence>
<feature type="compositionally biased region" description="Low complexity" evidence="6">
    <location>
        <begin position="275"/>
        <end position="288"/>
    </location>
</feature>
<feature type="compositionally biased region" description="Polar residues" evidence="6">
    <location>
        <begin position="74"/>
        <end position="85"/>
    </location>
</feature>
<evidence type="ECO:0000256" key="1">
    <source>
        <dbReference type="ARBA" id="ARBA00022723"/>
    </source>
</evidence>
<dbReference type="Pfam" id="PF18112">
    <property type="entry name" value="Zn-C2H2_12"/>
    <property type="match status" value="1"/>
</dbReference>
<evidence type="ECO:0000313" key="8">
    <source>
        <dbReference type="EMBL" id="KAG8187282.1"/>
    </source>
</evidence>
<feature type="compositionally biased region" description="Polar residues" evidence="6">
    <location>
        <begin position="321"/>
        <end position="331"/>
    </location>
</feature>
<gene>
    <name evidence="8" type="ORF">JTE90_019171</name>
</gene>
<evidence type="ECO:0000259" key="7">
    <source>
        <dbReference type="PROSITE" id="PS51905"/>
    </source>
</evidence>
<keyword evidence="9" id="KW-1185">Reference proteome</keyword>
<keyword evidence="2 5" id="KW-0863">Zinc-finger</keyword>
<sequence>MEVLGNNGTLKESETPQSPENNYRFRLPRDVNPNQRPRNETDVGLLVACKIQLSSEVIRWKTETLRLQKERDSAQSQAKELNQKVSKMAEKTKELETRLLQAEEENKHLKTRSHVSDEEKAALVQKLSQSVNKYHSYPWSETSPKSPRVSRFQASDPSEETCNEDWKEVSQRMVQKMKQEMKELQEMSFHLYNDDKGNSSSTPKDKDVRDEVQESILSLVSETESLKHHLLEQRQKLQSLFVELLPDDPIQRGYPCPQSAASPNSDVQYPAAKHPSSQSKPQSSKKSPVYLTKQLETLGDINRALKDSQPSQSPAKRDTGSPLQNVRHQNNPPTPKTVEECPRDEKVCPICQASFNATVSQELFEVHVLNHLENESTSLLDQYVVL</sequence>
<feature type="region of interest" description="Disordered" evidence="6">
    <location>
        <begin position="70"/>
        <end position="89"/>
    </location>
</feature>
<dbReference type="CDD" id="cd21965">
    <property type="entry name" value="Zn-C2H2_CALCOCO1_TAX1BP1_like"/>
    <property type="match status" value="1"/>
</dbReference>
<dbReference type="InterPro" id="IPR041641">
    <property type="entry name" value="CALCOCO1/2_Zn_UBZ1"/>
</dbReference>
<feature type="region of interest" description="Disordered" evidence="6">
    <location>
        <begin position="136"/>
        <end position="164"/>
    </location>
</feature>
<dbReference type="Proteomes" id="UP000827092">
    <property type="component" value="Unassembled WGS sequence"/>
</dbReference>
<evidence type="ECO:0000256" key="3">
    <source>
        <dbReference type="ARBA" id="ARBA00022833"/>
    </source>
</evidence>
<feature type="domain" description="UBZ1-type" evidence="7">
    <location>
        <begin position="345"/>
        <end position="371"/>
    </location>
</feature>
<evidence type="ECO:0000256" key="2">
    <source>
        <dbReference type="ARBA" id="ARBA00022771"/>
    </source>
</evidence>
<protein>
    <recommendedName>
        <fullName evidence="7">UBZ1-type domain-containing protein</fullName>
    </recommendedName>
</protein>
<reference evidence="8 9" key="1">
    <citation type="journal article" date="2022" name="Nat. Ecol. Evol.">
        <title>A masculinizing supergene underlies an exaggerated male reproductive morph in a spider.</title>
        <authorList>
            <person name="Hendrickx F."/>
            <person name="De Corte Z."/>
            <person name="Sonet G."/>
            <person name="Van Belleghem S.M."/>
            <person name="Kostlbacher S."/>
            <person name="Vangestel C."/>
        </authorList>
    </citation>
    <scope>NUCLEOTIDE SEQUENCE [LARGE SCALE GENOMIC DNA]</scope>
    <source>
        <strain evidence="8">W744_W776</strain>
    </source>
</reference>
<dbReference type="Gene3D" id="6.20.250.40">
    <property type="match status" value="1"/>
</dbReference>
<dbReference type="EMBL" id="JAFNEN010000275">
    <property type="protein sequence ID" value="KAG8187282.1"/>
    <property type="molecule type" value="Genomic_DNA"/>
</dbReference>
<feature type="region of interest" description="Disordered" evidence="6">
    <location>
        <begin position="1"/>
        <end position="39"/>
    </location>
</feature>
<organism evidence="8 9">
    <name type="scientific">Oedothorax gibbosus</name>
    <dbReference type="NCBI Taxonomy" id="931172"/>
    <lineage>
        <taxon>Eukaryota</taxon>
        <taxon>Metazoa</taxon>
        <taxon>Ecdysozoa</taxon>
        <taxon>Arthropoda</taxon>
        <taxon>Chelicerata</taxon>
        <taxon>Arachnida</taxon>
        <taxon>Araneae</taxon>
        <taxon>Araneomorphae</taxon>
        <taxon>Entelegynae</taxon>
        <taxon>Araneoidea</taxon>
        <taxon>Linyphiidae</taxon>
        <taxon>Erigoninae</taxon>
        <taxon>Oedothorax</taxon>
    </lineage>
</organism>
<dbReference type="GO" id="GO:0008270">
    <property type="term" value="F:zinc ion binding"/>
    <property type="evidence" value="ECO:0007669"/>
    <property type="project" value="UniProtKB-KW"/>
</dbReference>
<dbReference type="PROSITE" id="PS51905">
    <property type="entry name" value="ZF_UBZ1"/>
    <property type="match status" value="1"/>
</dbReference>
<accession>A0AAV6USA5</accession>
<evidence type="ECO:0000313" key="9">
    <source>
        <dbReference type="Proteomes" id="UP000827092"/>
    </source>
</evidence>
<feature type="compositionally biased region" description="Polar residues" evidence="6">
    <location>
        <begin position="1"/>
        <end position="21"/>
    </location>
</feature>